<dbReference type="CDD" id="cd05233">
    <property type="entry name" value="SDR_c"/>
    <property type="match status" value="1"/>
</dbReference>
<evidence type="ECO:0000256" key="1">
    <source>
        <dbReference type="ARBA" id="ARBA00006484"/>
    </source>
</evidence>
<dbReference type="PRINTS" id="PR00081">
    <property type="entry name" value="GDHRDH"/>
</dbReference>
<dbReference type="PANTHER" id="PTHR42760:SF133">
    <property type="entry name" value="3-OXOACYL-[ACYL-CARRIER-PROTEIN] REDUCTASE"/>
    <property type="match status" value="1"/>
</dbReference>
<reference evidence="3" key="1">
    <citation type="submission" date="2022-07" db="EMBL/GenBank/DDBJ databases">
        <title>Complete genome of CX2.</title>
        <authorList>
            <person name="Cao G."/>
        </authorList>
    </citation>
    <scope>NUCLEOTIDE SEQUENCE</scope>
    <source>
        <strain evidence="3">CX2</strain>
    </source>
</reference>
<organism evidence="3 4">
    <name type="scientific">Exiguobacterium aurantiacum</name>
    <dbReference type="NCBI Taxonomy" id="33987"/>
    <lineage>
        <taxon>Bacteria</taxon>
        <taxon>Bacillati</taxon>
        <taxon>Bacillota</taxon>
        <taxon>Bacilli</taxon>
        <taxon>Bacillales</taxon>
        <taxon>Bacillales Family XII. Incertae Sedis</taxon>
        <taxon>Exiguobacterium</taxon>
    </lineage>
</organism>
<protein>
    <submittedName>
        <fullName evidence="3">SDR family oxidoreductase</fullName>
    </submittedName>
</protein>
<comment type="similarity">
    <text evidence="1">Belongs to the short-chain dehydrogenases/reductases (SDR) family.</text>
</comment>
<dbReference type="SUPFAM" id="SSF51735">
    <property type="entry name" value="NAD(P)-binding Rossmann-fold domains"/>
    <property type="match status" value="1"/>
</dbReference>
<evidence type="ECO:0000313" key="3">
    <source>
        <dbReference type="EMBL" id="UTT43384.1"/>
    </source>
</evidence>
<dbReference type="PANTHER" id="PTHR42760">
    <property type="entry name" value="SHORT-CHAIN DEHYDROGENASES/REDUCTASES FAMILY MEMBER"/>
    <property type="match status" value="1"/>
</dbReference>
<accession>A0ABY5FPS3</accession>
<dbReference type="RefSeq" id="WP_255177774.1">
    <property type="nucleotide sequence ID" value="NZ_CP101462.1"/>
</dbReference>
<keyword evidence="2" id="KW-0560">Oxidoreductase</keyword>
<keyword evidence="4" id="KW-1185">Reference proteome</keyword>
<dbReference type="Gene3D" id="3.40.50.720">
    <property type="entry name" value="NAD(P)-binding Rossmann-like Domain"/>
    <property type="match status" value="1"/>
</dbReference>
<name>A0ABY5FPS3_9BACL</name>
<proteinExistence type="inferred from homology"/>
<dbReference type="InterPro" id="IPR002347">
    <property type="entry name" value="SDR_fam"/>
</dbReference>
<gene>
    <name evidence="3" type="ORF">NMQ00_02465</name>
</gene>
<evidence type="ECO:0000313" key="4">
    <source>
        <dbReference type="Proteomes" id="UP001060325"/>
    </source>
</evidence>
<evidence type="ECO:0000256" key="2">
    <source>
        <dbReference type="ARBA" id="ARBA00023002"/>
    </source>
</evidence>
<dbReference type="InterPro" id="IPR036291">
    <property type="entry name" value="NAD(P)-bd_dom_sf"/>
</dbReference>
<dbReference type="EMBL" id="CP101462">
    <property type="protein sequence ID" value="UTT43384.1"/>
    <property type="molecule type" value="Genomic_DNA"/>
</dbReference>
<dbReference type="Pfam" id="PF13561">
    <property type="entry name" value="adh_short_C2"/>
    <property type="match status" value="1"/>
</dbReference>
<sequence length="253" mass="27216">MTRPLTLITGVSRRQGIGAAIARKLAMAGHDLYLTHWSPFDGTDGVGADSEFIDGFVDELRASGTRIAHEPYDLSSGDVEGLLDRVEAALGTPSRLINNATYERHVSVDTFTTETLRRHYFVNNEGTLGLTFAFIERYKRAGHTDGRILFMVSGGADASNLAYIATKGMLIAITPALANGAGQYGISVNALDPGPTDSGWIDDALREQLVPLFPHGRVGTPEDTARYIAFLMGPDGAWVNGQHLHVDGGFVGR</sequence>
<dbReference type="Proteomes" id="UP001060325">
    <property type="component" value="Chromosome"/>
</dbReference>